<comment type="caution">
    <text evidence="2">The sequence shown here is derived from an EMBL/GenBank/DDBJ whole genome shotgun (WGS) entry which is preliminary data.</text>
</comment>
<proteinExistence type="predicted"/>
<dbReference type="Proteomes" id="UP001174997">
    <property type="component" value="Unassembled WGS sequence"/>
</dbReference>
<name>A0AA39ZG94_9PEZI</name>
<keyword evidence="3" id="KW-1185">Reference proteome</keyword>
<protein>
    <submittedName>
        <fullName evidence="2">Uncharacterized protein</fullName>
    </submittedName>
</protein>
<accession>A0AA39ZG94</accession>
<evidence type="ECO:0000313" key="3">
    <source>
        <dbReference type="Proteomes" id="UP001174997"/>
    </source>
</evidence>
<dbReference type="PANTHER" id="PTHR42087:SF1">
    <property type="entry name" value="ILP IS AN APOPTOSIS INHIBITOR"/>
    <property type="match status" value="1"/>
</dbReference>
<organism evidence="2 3">
    <name type="scientific">Cercophora samala</name>
    <dbReference type="NCBI Taxonomy" id="330535"/>
    <lineage>
        <taxon>Eukaryota</taxon>
        <taxon>Fungi</taxon>
        <taxon>Dikarya</taxon>
        <taxon>Ascomycota</taxon>
        <taxon>Pezizomycotina</taxon>
        <taxon>Sordariomycetes</taxon>
        <taxon>Sordariomycetidae</taxon>
        <taxon>Sordariales</taxon>
        <taxon>Lasiosphaeriaceae</taxon>
        <taxon>Cercophora</taxon>
    </lineage>
</organism>
<dbReference type="PANTHER" id="PTHR42087">
    <property type="entry name" value="ILP IS AN APOPTOSIS INHIBITOR"/>
    <property type="match status" value="1"/>
</dbReference>
<evidence type="ECO:0000256" key="1">
    <source>
        <dbReference type="SAM" id="MobiDB-lite"/>
    </source>
</evidence>
<gene>
    <name evidence="2" type="ORF">QBC41DRAFT_355039</name>
</gene>
<sequence>MLDLDLAVKSRTGNPQGPWMPWMHLIPTLSPPARALDGVSATIPDQQTPTCRDISPPSKPLLFAATLLRHTRPSHWHLHVVPRFGQARAAIKRFPPKRPNAVAAPIHHPPISSPDLPVSPWWQSFYAVSISSCSAVPRLINVPTDLYQPVTDGSVQIQHASSGHFHPSNIREEACAKKANKPSASWTIFLPKIGLLDPLDSWGLGTADTPVRPTKTTPTMAMPRPGDNFQGEQVFWSSSGPTPGFYYSHNEPPSCRSSQNISNSPPVQPFADAQFDIFEWHPYFQSCVRYFLDHAQYEGPIQALAAFVNIQLPFQKSSHPVLSSRANSPSGGGPGLGAGFAAQGSSSRAAAVGPGMAGPGGAGLLGSFPSHISLLPYIRRLVATGFDFPAVLHGFFGDDWQRGIGQFHEQERRNYLFATKSNSWLDVKAAYDMGAEETIPFLKPLQNSTEKEIQAAEAAWSEWLAMQDW</sequence>
<feature type="region of interest" description="Disordered" evidence="1">
    <location>
        <begin position="321"/>
        <end position="341"/>
    </location>
</feature>
<dbReference type="AlphaFoldDB" id="A0AA39ZG94"/>
<evidence type="ECO:0000313" key="2">
    <source>
        <dbReference type="EMBL" id="KAK0670513.1"/>
    </source>
</evidence>
<dbReference type="EMBL" id="JAULSY010000031">
    <property type="protein sequence ID" value="KAK0670513.1"/>
    <property type="molecule type" value="Genomic_DNA"/>
</dbReference>
<reference evidence="2" key="1">
    <citation type="submission" date="2023-06" db="EMBL/GenBank/DDBJ databases">
        <title>Genome-scale phylogeny and comparative genomics of the fungal order Sordariales.</title>
        <authorList>
            <consortium name="Lawrence Berkeley National Laboratory"/>
            <person name="Hensen N."/>
            <person name="Bonometti L."/>
            <person name="Westerberg I."/>
            <person name="Brannstrom I.O."/>
            <person name="Guillou S."/>
            <person name="Cros-Aarteil S."/>
            <person name="Calhoun S."/>
            <person name="Haridas S."/>
            <person name="Kuo A."/>
            <person name="Mondo S."/>
            <person name="Pangilinan J."/>
            <person name="Riley R."/>
            <person name="Labutti K."/>
            <person name="Andreopoulos B."/>
            <person name="Lipzen A."/>
            <person name="Chen C."/>
            <person name="Yanf M."/>
            <person name="Daum C."/>
            <person name="Ng V."/>
            <person name="Clum A."/>
            <person name="Steindorff A."/>
            <person name="Ohm R."/>
            <person name="Martin F."/>
            <person name="Silar P."/>
            <person name="Natvig D."/>
            <person name="Lalanne C."/>
            <person name="Gautier V."/>
            <person name="Ament-Velasquez S.L."/>
            <person name="Kruys A."/>
            <person name="Hutchinson M.I."/>
            <person name="Powell A.J."/>
            <person name="Barry K."/>
            <person name="Miller A.N."/>
            <person name="Grigoriev I.V."/>
            <person name="Debuchy R."/>
            <person name="Gladieux P."/>
            <person name="Thoren M.H."/>
            <person name="Johannesson H."/>
        </authorList>
    </citation>
    <scope>NUCLEOTIDE SEQUENCE</scope>
    <source>
        <strain evidence="2">CBS 307.81</strain>
    </source>
</reference>
<dbReference type="InterPro" id="IPR053267">
    <property type="entry name" value="Verrucosidin_biosynth-assoc"/>
</dbReference>